<dbReference type="AlphaFoldDB" id="A0A7K5R1F7"/>
<dbReference type="PROSITE" id="PS51456">
    <property type="entry name" value="MYOSIN_MOTOR"/>
    <property type="match status" value="1"/>
</dbReference>
<dbReference type="InterPro" id="IPR001609">
    <property type="entry name" value="Myosin_head_motor_dom-like"/>
</dbReference>
<evidence type="ECO:0000256" key="6">
    <source>
        <dbReference type="ARBA" id="ARBA00023054"/>
    </source>
</evidence>
<evidence type="ECO:0000256" key="8">
    <source>
        <dbReference type="ARBA" id="ARBA00023175"/>
    </source>
</evidence>
<dbReference type="Gene3D" id="1.20.58.530">
    <property type="match status" value="1"/>
</dbReference>
<evidence type="ECO:0000313" key="13">
    <source>
        <dbReference type="EMBL" id="NWT73509.1"/>
    </source>
</evidence>
<evidence type="ECO:0000313" key="14">
    <source>
        <dbReference type="Proteomes" id="UP000566454"/>
    </source>
</evidence>
<feature type="domain" description="Myosin motor" evidence="12">
    <location>
        <begin position="1"/>
        <end position="561"/>
    </location>
</feature>
<dbReference type="InterPro" id="IPR051567">
    <property type="entry name" value="Unconventional_Myosin_ATPase"/>
</dbReference>
<dbReference type="Pfam" id="PF00063">
    <property type="entry name" value="Myosin_head"/>
    <property type="match status" value="1"/>
</dbReference>
<dbReference type="SUPFAM" id="SSF52540">
    <property type="entry name" value="P-loop containing nucleoside triphosphate hydrolases"/>
    <property type="match status" value="1"/>
</dbReference>
<accession>A0A7K5R1F7</accession>
<protein>
    <submittedName>
        <fullName evidence="13">MYO15 protein</fullName>
    </submittedName>
</protein>
<evidence type="ECO:0000256" key="9">
    <source>
        <dbReference type="ARBA" id="ARBA00023203"/>
    </source>
</evidence>
<dbReference type="SMART" id="SM00139">
    <property type="entry name" value="MyTH4"/>
    <property type="match status" value="1"/>
</dbReference>
<dbReference type="GO" id="GO:0005524">
    <property type="term" value="F:ATP binding"/>
    <property type="evidence" value="ECO:0007669"/>
    <property type="project" value="UniProtKB-KW"/>
</dbReference>
<keyword evidence="5" id="KW-0067">ATP-binding</keyword>
<keyword evidence="14" id="KW-1185">Reference proteome</keyword>
<keyword evidence="9 10" id="KW-0009">Actin-binding</keyword>
<evidence type="ECO:0000256" key="7">
    <source>
        <dbReference type="ARBA" id="ARBA00023123"/>
    </source>
</evidence>
<dbReference type="InterPro" id="IPR038185">
    <property type="entry name" value="MyTH4_dom_sf"/>
</dbReference>
<dbReference type="FunFam" id="1.10.10.820:FF:000001">
    <property type="entry name" value="Myosin heavy chain"/>
    <property type="match status" value="1"/>
</dbReference>
<keyword evidence="6" id="KW-0175">Coiled coil</keyword>
<evidence type="ECO:0000256" key="3">
    <source>
        <dbReference type="ARBA" id="ARBA00022490"/>
    </source>
</evidence>
<dbReference type="PRINTS" id="PR00193">
    <property type="entry name" value="MYOSINHEAVY"/>
</dbReference>
<dbReference type="GO" id="GO:0003774">
    <property type="term" value="F:cytoskeletal motor activity"/>
    <property type="evidence" value="ECO:0007669"/>
    <property type="project" value="InterPro"/>
</dbReference>
<dbReference type="GO" id="GO:0003779">
    <property type="term" value="F:actin binding"/>
    <property type="evidence" value="ECO:0007669"/>
    <property type="project" value="UniProtKB-KW"/>
</dbReference>
<keyword evidence="8" id="KW-0505">Motor protein</keyword>
<evidence type="ECO:0000256" key="5">
    <source>
        <dbReference type="ARBA" id="ARBA00022840"/>
    </source>
</evidence>
<sequence length="948" mass="108456">RQILEATPLLESFGNAKTVRNDNSSRFGKFVEIFLEDGLICGAITSQYLLEKSRVVFQAKSERNYHIFYEMLAGLPSQQRQRYCLQGAETYYYLNQGGNCEIPGKDDAEDFRRLLNTMEVLNFSVDEQNSIFRILSSVLHLGNVYFEKYETDCQEVATVVSATEIRTVAELLQVSPEGLQKAITFKVTETQREKIFTPLTVESAVDARDAIAKTLYSLLFSWLTDRINKLVYPRQEALSIAILDIYGFEDLTFNSFEQLCINYANEYLQFFFNRIVFQEEQEEYIREQIEWKEIPFSDNQPCIDLISQKPYGILRILDDQSCFPQATDHTFLQKCHYHHGTNPLYTKPKMPLPEFTIKHYAGKVTYQVHKFLDKNYDQVRQDVLDLFISSRTKVVANLFFGHAQVMARQRSLIRRSSTRTRRYKAPTVAARFQQSLLELVERMERCNPFFVRCIKPNNKKEPGLFEVDVVRTQLRYSGILETIRIRKEGYPIRIPFLVFIDRCPGAAGWARPSQPGDTTGFVGVLGAAFGLGFPHRSSHPHPCSQLFLKEQLYQALESKRCRAHHLAALTLQRYARTFFIKRRFRSLRRKIVLLQSRARGYLARQRYRRMRHTLIKFRSLVHIYVNRRRYLKVSTASGHIPVLRRQELTRREVVDVTHLEIPAELMGLLEAAAGERVPHRHRSQPLVPPPTAPDPQLTLPLDINDYPMAKYVRGHFQEPAFGMLTAPLKAPLTRLDEELCHEALSLFQLILRFMGDPGLGGPQETLFGNYIVQKGLSVPGLRDELLAQAANQVWRNTNVNNEERGWLLLATCLSAFPPSAAFDKYLLKFVSDYAFAGYKPVCQRKLMHAMARSQLGAAAARAFPPSLLEWTANRRQASMALDLHCFNGAGSGGRCQGDHPHGQGGLCLAVGRGLAEGWRGWSVAMKAGTQWAELAGHDYVLDLVSDLE</sequence>
<proteinExistence type="inferred from homology"/>
<evidence type="ECO:0000259" key="12">
    <source>
        <dbReference type="PROSITE" id="PS51456"/>
    </source>
</evidence>
<feature type="non-terminal residue" evidence="13">
    <location>
        <position position="948"/>
    </location>
</feature>
<dbReference type="OrthoDB" id="8182952at2759"/>
<evidence type="ECO:0000259" key="11">
    <source>
        <dbReference type="PROSITE" id="PS51016"/>
    </source>
</evidence>
<comment type="caution">
    <text evidence="10">Lacks conserved residue(s) required for the propagation of feature annotation.</text>
</comment>
<dbReference type="Gene3D" id="3.40.850.10">
    <property type="entry name" value="Kinesin motor domain"/>
    <property type="match status" value="1"/>
</dbReference>
<comment type="similarity">
    <text evidence="2 10">Belongs to the TRAFAC class myosin-kinesin ATPase superfamily. Myosin family.</text>
</comment>
<dbReference type="Gene3D" id="1.25.40.530">
    <property type="entry name" value="MyTH4 domain"/>
    <property type="match status" value="1"/>
</dbReference>
<dbReference type="PANTHER" id="PTHR22692:SF21">
    <property type="entry name" value="MYOSIN XVA"/>
    <property type="match status" value="1"/>
</dbReference>
<dbReference type="SMART" id="SM00015">
    <property type="entry name" value="IQ"/>
    <property type="match status" value="2"/>
</dbReference>
<dbReference type="GO" id="GO:0016459">
    <property type="term" value="C:myosin complex"/>
    <property type="evidence" value="ECO:0007669"/>
    <property type="project" value="UniProtKB-KW"/>
</dbReference>
<dbReference type="GO" id="GO:0005737">
    <property type="term" value="C:cytoplasm"/>
    <property type="evidence" value="ECO:0007669"/>
    <property type="project" value="UniProtKB-SubCell"/>
</dbReference>
<dbReference type="PANTHER" id="PTHR22692">
    <property type="entry name" value="MYOSIN VII, XV"/>
    <property type="match status" value="1"/>
</dbReference>
<dbReference type="InterPro" id="IPR000048">
    <property type="entry name" value="IQ_motif_EF-hand-BS"/>
</dbReference>
<dbReference type="SMART" id="SM00242">
    <property type="entry name" value="MYSc"/>
    <property type="match status" value="1"/>
</dbReference>
<dbReference type="Proteomes" id="UP000566454">
    <property type="component" value="Unassembled WGS sequence"/>
</dbReference>
<feature type="non-terminal residue" evidence="13">
    <location>
        <position position="1"/>
    </location>
</feature>
<name>A0A7K5R1F7_9PASE</name>
<feature type="region of interest" description="Actin-binding" evidence="10">
    <location>
        <begin position="436"/>
        <end position="458"/>
    </location>
</feature>
<evidence type="ECO:0000256" key="2">
    <source>
        <dbReference type="ARBA" id="ARBA00008314"/>
    </source>
</evidence>
<evidence type="ECO:0000256" key="1">
    <source>
        <dbReference type="ARBA" id="ARBA00004496"/>
    </source>
</evidence>
<dbReference type="Pfam" id="PF00784">
    <property type="entry name" value="MyTH4"/>
    <property type="match status" value="1"/>
</dbReference>
<dbReference type="Gene3D" id="1.10.10.820">
    <property type="match status" value="1"/>
</dbReference>
<comment type="subcellular location">
    <subcellularLocation>
        <location evidence="1">Cytoplasm</location>
    </subcellularLocation>
</comment>
<feature type="domain" description="MyTH4" evidence="11">
    <location>
        <begin position="723"/>
        <end position="874"/>
    </location>
</feature>
<reference evidence="13 14" key="1">
    <citation type="submission" date="2019-09" db="EMBL/GenBank/DDBJ databases">
        <title>Bird 10,000 Genomes (B10K) Project - Family phase.</title>
        <authorList>
            <person name="Zhang G."/>
        </authorList>
    </citation>
    <scope>NUCLEOTIDE SEQUENCE [LARGE SCALE GENOMIC DNA]</scope>
    <source>
        <strain evidence="13">B10K-DU-013-18</strain>
        <tissue evidence="13">Muscle</tissue>
    </source>
</reference>
<keyword evidence="7 10" id="KW-0518">Myosin</keyword>
<dbReference type="Gene3D" id="1.20.120.720">
    <property type="entry name" value="Myosin VI head, motor domain, U50 subdomain"/>
    <property type="match status" value="1"/>
</dbReference>
<dbReference type="FunFam" id="1.20.58.530:FF:000005">
    <property type="entry name" value="unconventional myosin-IXa isoform X1"/>
    <property type="match status" value="1"/>
</dbReference>
<dbReference type="InterPro" id="IPR036961">
    <property type="entry name" value="Kinesin_motor_dom_sf"/>
</dbReference>
<gene>
    <name evidence="13" type="primary">Myo15a</name>
    <name evidence="13" type="ORF">PRUHIM_R09488</name>
</gene>
<comment type="caution">
    <text evidence="13">The sequence shown here is derived from an EMBL/GenBank/DDBJ whole genome shotgun (WGS) entry which is preliminary data.</text>
</comment>
<dbReference type="Gene3D" id="1.20.5.190">
    <property type="match status" value="1"/>
</dbReference>
<dbReference type="PROSITE" id="PS50096">
    <property type="entry name" value="IQ"/>
    <property type="match status" value="2"/>
</dbReference>
<dbReference type="PROSITE" id="PS51016">
    <property type="entry name" value="MYTH4"/>
    <property type="match status" value="1"/>
</dbReference>
<keyword evidence="3" id="KW-0963">Cytoplasm</keyword>
<dbReference type="InterPro" id="IPR000857">
    <property type="entry name" value="MyTH4_dom"/>
</dbReference>
<dbReference type="InterPro" id="IPR027417">
    <property type="entry name" value="P-loop_NTPase"/>
</dbReference>
<evidence type="ECO:0000256" key="10">
    <source>
        <dbReference type="PROSITE-ProRule" id="PRU00782"/>
    </source>
</evidence>
<dbReference type="EMBL" id="VYZK01000494">
    <property type="protein sequence ID" value="NWT73509.1"/>
    <property type="molecule type" value="Genomic_DNA"/>
</dbReference>
<organism evidence="13 14">
    <name type="scientific">Prunella himalayana</name>
    <dbReference type="NCBI Taxonomy" id="670356"/>
    <lineage>
        <taxon>Eukaryota</taxon>
        <taxon>Metazoa</taxon>
        <taxon>Chordata</taxon>
        <taxon>Craniata</taxon>
        <taxon>Vertebrata</taxon>
        <taxon>Euteleostomi</taxon>
        <taxon>Archelosauria</taxon>
        <taxon>Archosauria</taxon>
        <taxon>Dinosauria</taxon>
        <taxon>Saurischia</taxon>
        <taxon>Theropoda</taxon>
        <taxon>Coelurosauria</taxon>
        <taxon>Aves</taxon>
        <taxon>Neognathae</taxon>
        <taxon>Neoaves</taxon>
        <taxon>Telluraves</taxon>
        <taxon>Australaves</taxon>
        <taxon>Passeriformes</taxon>
        <taxon>Passeroidea</taxon>
        <taxon>Prunellidae</taxon>
        <taxon>Prunella</taxon>
    </lineage>
</organism>
<keyword evidence="4" id="KW-0547">Nucleotide-binding</keyword>
<evidence type="ECO:0000256" key="4">
    <source>
        <dbReference type="ARBA" id="ARBA00022741"/>
    </source>
</evidence>